<dbReference type="AlphaFoldDB" id="A0A285T1I5"/>
<dbReference type="Proteomes" id="UP000219636">
    <property type="component" value="Unassembled WGS sequence"/>
</dbReference>
<name>A0A285T1I5_9BACL</name>
<organism evidence="1 2">
    <name type="scientific">Ureibacillus xyleni</name>
    <dbReference type="NCBI Taxonomy" id="614648"/>
    <lineage>
        <taxon>Bacteria</taxon>
        <taxon>Bacillati</taxon>
        <taxon>Bacillota</taxon>
        <taxon>Bacilli</taxon>
        <taxon>Bacillales</taxon>
        <taxon>Caryophanaceae</taxon>
        <taxon>Ureibacillus</taxon>
    </lineage>
</organism>
<dbReference type="EMBL" id="OBMQ01000008">
    <property type="protein sequence ID" value="SOC15115.1"/>
    <property type="molecule type" value="Genomic_DNA"/>
</dbReference>
<keyword evidence="2" id="KW-1185">Reference proteome</keyword>
<protein>
    <submittedName>
        <fullName evidence="1">Uncharacterized protein</fullName>
    </submittedName>
</protein>
<evidence type="ECO:0000313" key="1">
    <source>
        <dbReference type="EMBL" id="SOC15115.1"/>
    </source>
</evidence>
<reference evidence="2" key="1">
    <citation type="submission" date="2017-08" db="EMBL/GenBank/DDBJ databases">
        <authorList>
            <person name="Varghese N."/>
            <person name="Submissions S."/>
        </authorList>
    </citation>
    <scope>NUCLEOTIDE SEQUENCE [LARGE SCALE GENOMIC DNA]</scope>
    <source>
        <strain evidence="2">JC22</strain>
    </source>
</reference>
<proteinExistence type="predicted"/>
<accession>A0A285T1I5</accession>
<evidence type="ECO:0000313" key="2">
    <source>
        <dbReference type="Proteomes" id="UP000219636"/>
    </source>
</evidence>
<sequence>MVRTGKSIIVLELNELKECGYIKRFLVYEAPPKLLSENVNVSNQNPASLHQQNEGLLNTDLY</sequence>
<gene>
    <name evidence="1" type="ORF">SAMN05880501_10837</name>
</gene>